<dbReference type="InterPro" id="IPR001647">
    <property type="entry name" value="HTH_TetR"/>
</dbReference>
<gene>
    <name evidence="6" type="ORF">M8330_19145</name>
</gene>
<dbReference type="EMBL" id="JAMOIL010000034">
    <property type="protein sequence ID" value="MCM0622411.1"/>
    <property type="molecule type" value="Genomic_DNA"/>
</dbReference>
<sequence length="191" mass="20201">MRADAQRNRDKIVEAAQEAFRCGGYDVPLDQIAKAAEVGPGTLYRHFPTRDDLVDAVMAPWVAGVEAAADRALEATGTPRERLLAWFDEYVRLIAVHKGGPAKFTIALGDEGSPIKHKCGVLLAAHERVLAPLREEGALRADVTAIEVGRLVGGVAMVADSGQLDTAATGPMLGVVADGFLTLEHHPASSA</sequence>
<dbReference type="Gene3D" id="1.10.357.10">
    <property type="entry name" value="Tetracycline Repressor, domain 2"/>
    <property type="match status" value="1"/>
</dbReference>
<dbReference type="RefSeq" id="WP_250828627.1">
    <property type="nucleotide sequence ID" value="NZ_JAMOIL010000034.1"/>
</dbReference>
<dbReference type="SUPFAM" id="SSF46689">
    <property type="entry name" value="Homeodomain-like"/>
    <property type="match status" value="1"/>
</dbReference>
<evidence type="ECO:0000259" key="5">
    <source>
        <dbReference type="PROSITE" id="PS50977"/>
    </source>
</evidence>
<evidence type="ECO:0000256" key="1">
    <source>
        <dbReference type="ARBA" id="ARBA00023015"/>
    </source>
</evidence>
<dbReference type="InterPro" id="IPR009057">
    <property type="entry name" value="Homeodomain-like_sf"/>
</dbReference>
<dbReference type="InterPro" id="IPR049445">
    <property type="entry name" value="TetR_SbtR-like_C"/>
</dbReference>
<dbReference type="GO" id="GO:0000976">
    <property type="term" value="F:transcription cis-regulatory region binding"/>
    <property type="evidence" value="ECO:0007669"/>
    <property type="project" value="TreeGrafter"/>
</dbReference>
<dbReference type="PANTHER" id="PTHR30055:SF234">
    <property type="entry name" value="HTH-TYPE TRANSCRIPTIONAL REGULATOR BETI"/>
    <property type="match status" value="1"/>
</dbReference>
<comment type="caution">
    <text evidence="6">The sequence shown here is derived from an EMBL/GenBank/DDBJ whole genome shotgun (WGS) entry which is preliminary data.</text>
</comment>
<name>A0A9X2DAZ3_9ACTN</name>
<proteinExistence type="predicted"/>
<evidence type="ECO:0000313" key="7">
    <source>
        <dbReference type="Proteomes" id="UP001139485"/>
    </source>
</evidence>
<accession>A0A9X2DAZ3</accession>
<dbReference type="InterPro" id="IPR050109">
    <property type="entry name" value="HTH-type_TetR-like_transc_reg"/>
</dbReference>
<organism evidence="6 7">
    <name type="scientific">Nocardioides bruguierae</name>
    <dbReference type="NCBI Taxonomy" id="2945102"/>
    <lineage>
        <taxon>Bacteria</taxon>
        <taxon>Bacillati</taxon>
        <taxon>Actinomycetota</taxon>
        <taxon>Actinomycetes</taxon>
        <taxon>Propionibacteriales</taxon>
        <taxon>Nocardioidaceae</taxon>
        <taxon>Nocardioides</taxon>
    </lineage>
</organism>
<reference evidence="6" key="1">
    <citation type="submission" date="2022-05" db="EMBL/GenBank/DDBJ databases">
        <authorList>
            <person name="Tuo L."/>
        </authorList>
    </citation>
    <scope>NUCLEOTIDE SEQUENCE</scope>
    <source>
        <strain evidence="6">BSK12Z-4</strain>
    </source>
</reference>
<evidence type="ECO:0000256" key="2">
    <source>
        <dbReference type="ARBA" id="ARBA00023125"/>
    </source>
</evidence>
<dbReference type="Pfam" id="PF00440">
    <property type="entry name" value="TetR_N"/>
    <property type="match status" value="1"/>
</dbReference>
<protein>
    <submittedName>
        <fullName evidence="6">TetR/AcrR family transcriptional regulator</fullName>
    </submittedName>
</protein>
<evidence type="ECO:0000313" key="6">
    <source>
        <dbReference type="EMBL" id="MCM0622411.1"/>
    </source>
</evidence>
<dbReference type="Proteomes" id="UP001139485">
    <property type="component" value="Unassembled WGS sequence"/>
</dbReference>
<feature type="domain" description="HTH tetR-type" evidence="5">
    <location>
        <begin position="6"/>
        <end position="65"/>
    </location>
</feature>
<dbReference type="PRINTS" id="PR00455">
    <property type="entry name" value="HTHTETR"/>
</dbReference>
<keyword evidence="3" id="KW-0804">Transcription</keyword>
<evidence type="ECO:0000256" key="4">
    <source>
        <dbReference type="PROSITE-ProRule" id="PRU00335"/>
    </source>
</evidence>
<keyword evidence="2 4" id="KW-0238">DNA-binding</keyword>
<evidence type="ECO:0000256" key="3">
    <source>
        <dbReference type="ARBA" id="ARBA00023163"/>
    </source>
</evidence>
<dbReference type="PANTHER" id="PTHR30055">
    <property type="entry name" value="HTH-TYPE TRANSCRIPTIONAL REGULATOR RUTR"/>
    <property type="match status" value="1"/>
</dbReference>
<keyword evidence="7" id="KW-1185">Reference proteome</keyword>
<feature type="DNA-binding region" description="H-T-H motif" evidence="4">
    <location>
        <begin position="28"/>
        <end position="47"/>
    </location>
</feature>
<dbReference type="PROSITE" id="PS50977">
    <property type="entry name" value="HTH_TETR_2"/>
    <property type="match status" value="1"/>
</dbReference>
<dbReference type="Pfam" id="PF21597">
    <property type="entry name" value="TetR_C_43"/>
    <property type="match status" value="1"/>
</dbReference>
<dbReference type="AlphaFoldDB" id="A0A9X2DAZ3"/>
<keyword evidence="1" id="KW-0805">Transcription regulation</keyword>
<dbReference type="GO" id="GO:0003700">
    <property type="term" value="F:DNA-binding transcription factor activity"/>
    <property type="evidence" value="ECO:0007669"/>
    <property type="project" value="TreeGrafter"/>
</dbReference>